<reference evidence="2" key="1">
    <citation type="submission" date="2023-01" db="EMBL/GenBank/DDBJ databases">
        <title>Key to firefly adult light organ development and bioluminescence: homeobox transcription factors regulate luciferase expression and transportation to peroxisome.</title>
        <authorList>
            <person name="Fu X."/>
        </authorList>
    </citation>
    <scope>NUCLEOTIDE SEQUENCE [LARGE SCALE GENOMIC DNA]</scope>
</reference>
<comment type="caution">
    <text evidence="1">The sequence shown here is derived from an EMBL/GenBank/DDBJ whole genome shotgun (WGS) entry which is preliminary data.</text>
</comment>
<keyword evidence="2" id="KW-1185">Reference proteome</keyword>
<evidence type="ECO:0000313" key="2">
    <source>
        <dbReference type="Proteomes" id="UP001353858"/>
    </source>
</evidence>
<proteinExistence type="predicted"/>
<dbReference type="Proteomes" id="UP001353858">
    <property type="component" value="Unassembled WGS sequence"/>
</dbReference>
<protein>
    <submittedName>
        <fullName evidence="1">Uncharacterized protein</fullName>
    </submittedName>
</protein>
<accession>A0AAN7Q6J5</accession>
<organism evidence="1 2">
    <name type="scientific">Aquatica leii</name>
    <dbReference type="NCBI Taxonomy" id="1421715"/>
    <lineage>
        <taxon>Eukaryota</taxon>
        <taxon>Metazoa</taxon>
        <taxon>Ecdysozoa</taxon>
        <taxon>Arthropoda</taxon>
        <taxon>Hexapoda</taxon>
        <taxon>Insecta</taxon>
        <taxon>Pterygota</taxon>
        <taxon>Neoptera</taxon>
        <taxon>Endopterygota</taxon>
        <taxon>Coleoptera</taxon>
        <taxon>Polyphaga</taxon>
        <taxon>Elateriformia</taxon>
        <taxon>Elateroidea</taxon>
        <taxon>Lampyridae</taxon>
        <taxon>Luciolinae</taxon>
        <taxon>Aquatica</taxon>
    </lineage>
</organism>
<dbReference type="AlphaFoldDB" id="A0AAN7Q6J5"/>
<gene>
    <name evidence="1" type="ORF">RN001_003660</name>
</gene>
<evidence type="ECO:0000313" key="1">
    <source>
        <dbReference type="EMBL" id="KAK4887389.1"/>
    </source>
</evidence>
<name>A0AAN7Q6J5_9COLE</name>
<dbReference type="EMBL" id="JARPUR010000001">
    <property type="protein sequence ID" value="KAK4887389.1"/>
    <property type="molecule type" value="Genomic_DNA"/>
</dbReference>
<sequence>MMDRILMLAIDDDVPNMLNGINHVAEGLMQPLVEANPDEFRERIPLARNENFYEVTIPQFTDDLFKEHFRMSRRSFELLRNVVGHNMQNRNRIDLVDSDTTVHNTTANVTQSEVIGEWVEMENLETVTENVPMDAAIVIEGAEVLQTQNQKWDSWSPSLLRQPKHPVLQAGSSTMTEKPDDNCIPTVITPSNYFNIL</sequence>